<reference evidence="1 2" key="1">
    <citation type="journal article" date="2011" name="Science">
        <title>The ecoresponsive genome of Daphnia pulex.</title>
        <authorList>
            <person name="Colbourne J.K."/>
            <person name="Pfrender M.E."/>
            <person name="Gilbert D."/>
            <person name="Thomas W.K."/>
            <person name="Tucker A."/>
            <person name="Oakley T.H."/>
            <person name="Tokishita S."/>
            <person name="Aerts A."/>
            <person name="Arnold G.J."/>
            <person name="Basu M.K."/>
            <person name="Bauer D.J."/>
            <person name="Caceres C.E."/>
            <person name="Carmel L."/>
            <person name="Casola C."/>
            <person name="Choi J.H."/>
            <person name="Detter J.C."/>
            <person name="Dong Q."/>
            <person name="Dusheyko S."/>
            <person name="Eads B.D."/>
            <person name="Frohlich T."/>
            <person name="Geiler-Samerotte K.A."/>
            <person name="Gerlach D."/>
            <person name="Hatcher P."/>
            <person name="Jogdeo S."/>
            <person name="Krijgsveld J."/>
            <person name="Kriventseva E.V."/>
            <person name="Kultz D."/>
            <person name="Laforsch C."/>
            <person name="Lindquist E."/>
            <person name="Lopez J."/>
            <person name="Manak J.R."/>
            <person name="Muller J."/>
            <person name="Pangilinan J."/>
            <person name="Patwardhan R.P."/>
            <person name="Pitluck S."/>
            <person name="Pritham E.J."/>
            <person name="Rechtsteiner A."/>
            <person name="Rho M."/>
            <person name="Rogozin I.B."/>
            <person name="Sakarya O."/>
            <person name="Salamov A."/>
            <person name="Schaack S."/>
            <person name="Shapiro H."/>
            <person name="Shiga Y."/>
            <person name="Skalitzky C."/>
            <person name="Smith Z."/>
            <person name="Souvorov A."/>
            <person name="Sung W."/>
            <person name="Tang Z."/>
            <person name="Tsuchiya D."/>
            <person name="Tu H."/>
            <person name="Vos H."/>
            <person name="Wang M."/>
            <person name="Wolf Y.I."/>
            <person name="Yamagata H."/>
            <person name="Yamada T."/>
            <person name="Ye Y."/>
            <person name="Shaw J.R."/>
            <person name="Andrews J."/>
            <person name="Crease T.J."/>
            <person name="Tang H."/>
            <person name="Lucas S.M."/>
            <person name="Robertson H.M."/>
            <person name="Bork P."/>
            <person name="Koonin E.V."/>
            <person name="Zdobnov E.M."/>
            <person name="Grigoriev I.V."/>
            <person name="Lynch M."/>
            <person name="Boore J.L."/>
        </authorList>
    </citation>
    <scope>NUCLEOTIDE SEQUENCE [LARGE SCALE GENOMIC DNA]</scope>
</reference>
<evidence type="ECO:0000313" key="1">
    <source>
        <dbReference type="EMBL" id="EFX85123.1"/>
    </source>
</evidence>
<sequence length="71" mass="8027">MTAFYECINCPAPDDRTIRVSSSTTCCAHQWELAITRNYVTYTAVADPQELLAVKSLWPLHLKHVLSEFVA</sequence>
<dbReference type="KEGG" id="dpx:DAPPUDRAFT_238196"/>
<dbReference type="EMBL" id="GL732533">
    <property type="protein sequence ID" value="EFX85123.1"/>
    <property type="molecule type" value="Genomic_DNA"/>
</dbReference>
<dbReference type="InParanoid" id="E9G5R9"/>
<gene>
    <name evidence="1" type="ORF">DAPPUDRAFT_238196</name>
</gene>
<organism evidence="1 2">
    <name type="scientific">Daphnia pulex</name>
    <name type="common">Water flea</name>
    <dbReference type="NCBI Taxonomy" id="6669"/>
    <lineage>
        <taxon>Eukaryota</taxon>
        <taxon>Metazoa</taxon>
        <taxon>Ecdysozoa</taxon>
        <taxon>Arthropoda</taxon>
        <taxon>Crustacea</taxon>
        <taxon>Branchiopoda</taxon>
        <taxon>Diplostraca</taxon>
        <taxon>Cladocera</taxon>
        <taxon>Anomopoda</taxon>
        <taxon>Daphniidae</taxon>
        <taxon>Daphnia</taxon>
    </lineage>
</organism>
<proteinExistence type="predicted"/>
<dbReference type="HOGENOM" id="CLU_2742586_0_0_1"/>
<accession>E9G5R9</accession>
<evidence type="ECO:0000313" key="2">
    <source>
        <dbReference type="Proteomes" id="UP000000305"/>
    </source>
</evidence>
<keyword evidence="2" id="KW-1185">Reference proteome</keyword>
<dbReference type="AlphaFoldDB" id="E9G5R9"/>
<dbReference type="Proteomes" id="UP000000305">
    <property type="component" value="Unassembled WGS sequence"/>
</dbReference>
<protein>
    <submittedName>
        <fullName evidence="1">Uncharacterized protein</fullName>
    </submittedName>
</protein>
<name>E9G5R9_DAPPU</name>